<evidence type="ECO:0000256" key="3">
    <source>
        <dbReference type="ARBA" id="ARBA00023163"/>
    </source>
</evidence>
<keyword evidence="2 5" id="KW-0238">DNA-binding</keyword>
<dbReference type="Gene3D" id="1.10.10.10">
    <property type="entry name" value="Winged helix-like DNA-binding domain superfamily/Winged helix DNA-binding domain"/>
    <property type="match status" value="1"/>
</dbReference>
<sequence>MTTKSKALLALELGRAVIELRIRSRQFIQRRIKENQLNITYEMLEVLMCLWERDGINQQEIADRIIKEKASMTYLIDNLVKRELVKREEDGNDRRSNLVYLTTDGKNLQEKLLPWAIEMYAAASEDLTAETILSTTALIRQLTQNIN</sequence>
<dbReference type="EMBL" id="JACHCC010000009">
    <property type="protein sequence ID" value="MBB6501457.1"/>
    <property type="molecule type" value="Genomic_DNA"/>
</dbReference>
<evidence type="ECO:0000313" key="6">
    <source>
        <dbReference type="Proteomes" id="UP000521017"/>
    </source>
</evidence>
<dbReference type="SUPFAM" id="SSF46785">
    <property type="entry name" value="Winged helix' DNA-binding domain"/>
    <property type="match status" value="1"/>
</dbReference>
<dbReference type="GO" id="GO:0003677">
    <property type="term" value="F:DNA binding"/>
    <property type="evidence" value="ECO:0007669"/>
    <property type="project" value="UniProtKB-KW"/>
</dbReference>
<keyword evidence="3" id="KW-0804">Transcription</keyword>
<comment type="caution">
    <text evidence="5">The sequence shown here is derived from an EMBL/GenBank/DDBJ whole genome shotgun (WGS) entry which is preliminary data.</text>
</comment>
<dbReference type="InterPro" id="IPR036390">
    <property type="entry name" value="WH_DNA-bd_sf"/>
</dbReference>
<name>A0A7X0J701_9SPHI</name>
<feature type="domain" description="HTH marR-type" evidence="4">
    <location>
        <begin position="6"/>
        <end position="144"/>
    </location>
</feature>
<evidence type="ECO:0000313" key="5">
    <source>
        <dbReference type="EMBL" id="MBB6501457.1"/>
    </source>
</evidence>
<keyword evidence="1" id="KW-0805">Transcription regulation</keyword>
<dbReference type="InterPro" id="IPR039422">
    <property type="entry name" value="MarR/SlyA-like"/>
</dbReference>
<evidence type="ECO:0000259" key="4">
    <source>
        <dbReference type="PROSITE" id="PS50995"/>
    </source>
</evidence>
<dbReference type="PROSITE" id="PS01117">
    <property type="entry name" value="HTH_MARR_1"/>
    <property type="match status" value="1"/>
</dbReference>
<dbReference type="GO" id="GO:0006950">
    <property type="term" value="P:response to stress"/>
    <property type="evidence" value="ECO:0007669"/>
    <property type="project" value="TreeGrafter"/>
</dbReference>
<dbReference type="InterPro" id="IPR000835">
    <property type="entry name" value="HTH_MarR-typ"/>
</dbReference>
<proteinExistence type="predicted"/>
<dbReference type="PRINTS" id="PR00598">
    <property type="entry name" value="HTHMARR"/>
</dbReference>
<dbReference type="RefSeq" id="WP_184627211.1">
    <property type="nucleotide sequence ID" value="NZ_JACHCC010000009.1"/>
</dbReference>
<dbReference type="SMART" id="SM00347">
    <property type="entry name" value="HTH_MARR"/>
    <property type="match status" value="1"/>
</dbReference>
<dbReference type="InterPro" id="IPR023187">
    <property type="entry name" value="Tscrpt_reg_MarR-type_CS"/>
</dbReference>
<dbReference type="AlphaFoldDB" id="A0A7X0J701"/>
<accession>A0A7X0J701</accession>
<organism evidence="5 6">
    <name type="scientific">Pedobacter cryoconitis</name>
    <dbReference type="NCBI Taxonomy" id="188932"/>
    <lineage>
        <taxon>Bacteria</taxon>
        <taxon>Pseudomonadati</taxon>
        <taxon>Bacteroidota</taxon>
        <taxon>Sphingobacteriia</taxon>
        <taxon>Sphingobacteriales</taxon>
        <taxon>Sphingobacteriaceae</taxon>
        <taxon>Pedobacter</taxon>
    </lineage>
</organism>
<gene>
    <name evidence="5" type="ORF">HDF25_003624</name>
</gene>
<evidence type="ECO:0000256" key="2">
    <source>
        <dbReference type="ARBA" id="ARBA00023125"/>
    </source>
</evidence>
<dbReference type="PANTHER" id="PTHR33164">
    <property type="entry name" value="TRANSCRIPTIONAL REGULATOR, MARR FAMILY"/>
    <property type="match status" value="1"/>
</dbReference>
<dbReference type="PANTHER" id="PTHR33164:SF64">
    <property type="entry name" value="TRANSCRIPTIONAL REGULATOR SLYA"/>
    <property type="match status" value="1"/>
</dbReference>
<dbReference type="GO" id="GO:0003700">
    <property type="term" value="F:DNA-binding transcription factor activity"/>
    <property type="evidence" value="ECO:0007669"/>
    <property type="project" value="InterPro"/>
</dbReference>
<reference evidence="5 6" key="1">
    <citation type="submission" date="2020-08" db="EMBL/GenBank/DDBJ databases">
        <title>Genomic Encyclopedia of Type Strains, Phase IV (KMG-V): Genome sequencing to study the core and pangenomes of soil and plant-associated prokaryotes.</title>
        <authorList>
            <person name="Whitman W."/>
        </authorList>
    </citation>
    <scope>NUCLEOTIDE SEQUENCE [LARGE SCALE GENOMIC DNA]</scope>
    <source>
        <strain evidence="5 6">M2T3</strain>
    </source>
</reference>
<dbReference type="InterPro" id="IPR036388">
    <property type="entry name" value="WH-like_DNA-bd_sf"/>
</dbReference>
<protein>
    <submittedName>
        <fullName evidence="5">DNA-binding MarR family transcriptional regulator</fullName>
    </submittedName>
</protein>
<dbReference type="PROSITE" id="PS50995">
    <property type="entry name" value="HTH_MARR_2"/>
    <property type="match status" value="1"/>
</dbReference>
<dbReference type="Proteomes" id="UP000521017">
    <property type="component" value="Unassembled WGS sequence"/>
</dbReference>
<dbReference type="Pfam" id="PF01047">
    <property type="entry name" value="MarR"/>
    <property type="match status" value="1"/>
</dbReference>
<evidence type="ECO:0000256" key="1">
    <source>
        <dbReference type="ARBA" id="ARBA00023015"/>
    </source>
</evidence>